<dbReference type="AlphaFoldDB" id="A0A9P0F1D2"/>
<reference evidence="10" key="1">
    <citation type="submission" date="2021-12" db="EMBL/GenBank/DDBJ databases">
        <authorList>
            <person name="King R."/>
        </authorList>
    </citation>
    <scope>NUCLEOTIDE SEQUENCE</scope>
</reference>
<keyword evidence="5" id="KW-0325">Glycoprotein</keyword>
<evidence type="ECO:0000313" key="10">
    <source>
        <dbReference type="EMBL" id="CAH0384245.1"/>
    </source>
</evidence>
<keyword evidence="6" id="KW-0458">Lysosome</keyword>
<dbReference type="SUPFAM" id="SSF53474">
    <property type="entry name" value="alpha/beta-Hydrolases"/>
    <property type="match status" value="1"/>
</dbReference>
<protein>
    <recommendedName>
        <fullName evidence="7">palmitoyl-CoA hydrolase</fullName>
        <ecNumber evidence="7">3.1.2.2</ecNumber>
    </recommendedName>
</protein>
<sequence>MKCTGEGAIAVIITLLCRISDQYKPVFLLHGVSGNSTTFEHLIERINQAHPGTVIHNSNAYPDARSLTPLPVQIAGELGEEFRNFSMEYPDGFHFIGFSQGSVLSRGLIESYEEHTVQNYIAISGPMAGQYGPSSLGNFPLPYQTGFLVFYNPIVQRAVSISNYWNDPNHQDLYQMTSIYLPYIDNQVLSSSSESYRRSFTKLKNLICIGGPQDGVISPWQSSHFSYIQTNGEIINYRERELYMNDSFGLRTLDQSGRFHIFEKSDVFHTDWASNDDVIDRFILPFLD</sequence>
<keyword evidence="3" id="KW-0732">Signal</keyword>
<dbReference type="GO" id="GO:0005764">
    <property type="term" value="C:lysosome"/>
    <property type="evidence" value="ECO:0007669"/>
    <property type="project" value="UniProtKB-SubCell"/>
</dbReference>
<dbReference type="Proteomes" id="UP001152759">
    <property type="component" value="Chromosome 2"/>
</dbReference>
<evidence type="ECO:0000256" key="7">
    <source>
        <dbReference type="ARBA" id="ARBA00038848"/>
    </source>
</evidence>
<dbReference type="Gene3D" id="3.40.50.1820">
    <property type="entry name" value="alpha/beta hydrolase"/>
    <property type="match status" value="1"/>
</dbReference>
<evidence type="ECO:0000256" key="3">
    <source>
        <dbReference type="ARBA" id="ARBA00022729"/>
    </source>
</evidence>
<comment type="similarity">
    <text evidence="2">Belongs to the palmitoyl-protein thioesterase family.</text>
</comment>
<dbReference type="PANTHER" id="PTHR11247">
    <property type="entry name" value="PALMITOYL-PROTEIN THIOESTERASE/DOLICHYLDIPHOSPHATASE 1"/>
    <property type="match status" value="1"/>
</dbReference>
<comment type="subcellular location">
    <subcellularLocation>
        <location evidence="1">Lysosome</location>
    </subcellularLocation>
</comment>
<comment type="catalytic activity">
    <reaction evidence="8">
        <text>S-hexadecanoyl-N-acetylcysteamine + H2O = N-acetylcysteamine + hexadecanoate + H(+)</text>
        <dbReference type="Rhea" id="RHEA:84099"/>
        <dbReference type="ChEBI" id="CHEBI:7896"/>
        <dbReference type="ChEBI" id="CHEBI:15377"/>
        <dbReference type="ChEBI" id="CHEBI:15378"/>
        <dbReference type="ChEBI" id="CHEBI:74410"/>
        <dbReference type="ChEBI" id="CHEBI:233601"/>
    </reaction>
</comment>
<dbReference type="PANTHER" id="PTHR11247:SF27">
    <property type="entry name" value="LYSOSOMAL THIOESTERASE PPT2"/>
    <property type="match status" value="1"/>
</dbReference>
<keyword evidence="4" id="KW-0378">Hydrolase</keyword>
<evidence type="ECO:0000256" key="9">
    <source>
        <dbReference type="ARBA" id="ARBA00093353"/>
    </source>
</evidence>
<evidence type="ECO:0000256" key="4">
    <source>
        <dbReference type="ARBA" id="ARBA00022801"/>
    </source>
</evidence>
<dbReference type="GO" id="GO:0016790">
    <property type="term" value="F:thiolester hydrolase activity"/>
    <property type="evidence" value="ECO:0007669"/>
    <property type="project" value="TreeGrafter"/>
</dbReference>
<evidence type="ECO:0000256" key="2">
    <source>
        <dbReference type="ARBA" id="ARBA00010758"/>
    </source>
</evidence>
<dbReference type="InterPro" id="IPR029058">
    <property type="entry name" value="AB_hydrolase_fold"/>
</dbReference>
<dbReference type="EMBL" id="OU963863">
    <property type="protein sequence ID" value="CAH0384245.1"/>
    <property type="molecule type" value="Genomic_DNA"/>
</dbReference>
<dbReference type="KEGG" id="btab:109030443"/>
<organism evidence="10 11">
    <name type="scientific">Bemisia tabaci</name>
    <name type="common">Sweetpotato whitefly</name>
    <name type="synonym">Aleurodes tabaci</name>
    <dbReference type="NCBI Taxonomy" id="7038"/>
    <lineage>
        <taxon>Eukaryota</taxon>
        <taxon>Metazoa</taxon>
        <taxon>Ecdysozoa</taxon>
        <taxon>Arthropoda</taxon>
        <taxon>Hexapoda</taxon>
        <taxon>Insecta</taxon>
        <taxon>Pterygota</taxon>
        <taxon>Neoptera</taxon>
        <taxon>Paraneoptera</taxon>
        <taxon>Hemiptera</taxon>
        <taxon>Sternorrhyncha</taxon>
        <taxon>Aleyrodoidea</taxon>
        <taxon>Aleyrodidae</taxon>
        <taxon>Aleyrodinae</taxon>
        <taxon>Bemisia</taxon>
    </lineage>
</organism>
<comment type="function">
    <text evidence="9">Catalyzes the cleavage of thioester bonds from S-palmitoyl-CoA or S-palmitoyl-N-acetylcysteamine (unbranched structures) but does not have activity against palmitoylcysteine or palmitoylated proteins, branched structures or bulky head groups. Conversely, hydrolyzes both long and short chain fatty acyl-CoA substrate.</text>
</comment>
<dbReference type="EC" id="3.1.2.2" evidence="7"/>
<dbReference type="Pfam" id="PF02089">
    <property type="entry name" value="Palm_thioest"/>
    <property type="match status" value="1"/>
</dbReference>
<evidence type="ECO:0000313" key="11">
    <source>
        <dbReference type="Proteomes" id="UP001152759"/>
    </source>
</evidence>
<evidence type="ECO:0000256" key="1">
    <source>
        <dbReference type="ARBA" id="ARBA00004371"/>
    </source>
</evidence>
<evidence type="ECO:0000256" key="6">
    <source>
        <dbReference type="ARBA" id="ARBA00023228"/>
    </source>
</evidence>
<accession>A0A9P0F1D2</accession>
<evidence type="ECO:0000256" key="8">
    <source>
        <dbReference type="ARBA" id="ARBA00093223"/>
    </source>
</evidence>
<keyword evidence="11" id="KW-1185">Reference proteome</keyword>
<name>A0A9P0F1D2_BEMTA</name>
<gene>
    <name evidence="10" type="ORF">BEMITA_LOCUS3599</name>
</gene>
<proteinExistence type="inferred from homology"/>
<evidence type="ECO:0000256" key="5">
    <source>
        <dbReference type="ARBA" id="ARBA00023180"/>
    </source>
</evidence>